<organism evidence="1 2">
    <name type="scientific">Neolamprologus brichardi</name>
    <name type="common">Fairy cichlid</name>
    <name type="synonym">Lamprologus brichardi</name>
    <dbReference type="NCBI Taxonomy" id="32507"/>
    <lineage>
        <taxon>Eukaryota</taxon>
        <taxon>Metazoa</taxon>
        <taxon>Chordata</taxon>
        <taxon>Craniata</taxon>
        <taxon>Vertebrata</taxon>
        <taxon>Euteleostomi</taxon>
        <taxon>Actinopterygii</taxon>
        <taxon>Neopterygii</taxon>
        <taxon>Teleostei</taxon>
        <taxon>Neoteleostei</taxon>
        <taxon>Acanthomorphata</taxon>
        <taxon>Ovalentaria</taxon>
        <taxon>Cichlomorphae</taxon>
        <taxon>Cichliformes</taxon>
        <taxon>Cichlidae</taxon>
        <taxon>African cichlids</taxon>
        <taxon>Pseudocrenilabrinae</taxon>
        <taxon>Lamprologini</taxon>
        <taxon>Neolamprologus</taxon>
    </lineage>
</organism>
<reference evidence="1" key="2">
    <citation type="submission" date="2025-09" db="UniProtKB">
        <authorList>
            <consortium name="Ensembl"/>
        </authorList>
    </citation>
    <scope>IDENTIFICATION</scope>
</reference>
<reference evidence="1" key="1">
    <citation type="submission" date="2025-08" db="UniProtKB">
        <authorList>
            <consortium name="Ensembl"/>
        </authorList>
    </citation>
    <scope>IDENTIFICATION</scope>
</reference>
<evidence type="ECO:0000313" key="2">
    <source>
        <dbReference type="Proteomes" id="UP000261580"/>
    </source>
</evidence>
<evidence type="ECO:0008006" key="3">
    <source>
        <dbReference type="Google" id="ProtNLM"/>
    </source>
</evidence>
<protein>
    <recommendedName>
        <fullName evidence="3">Reverse transcriptase domain-containing protein</fullName>
    </recommendedName>
</protein>
<dbReference type="Bgee" id="ENSNBRG00000012808">
    <property type="expression patterns" value="Expressed in liver and 2 other cell types or tissues"/>
</dbReference>
<dbReference type="Proteomes" id="UP000261580">
    <property type="component" value="Unassembled WGS sequence"/>
</dbReference>
<evidence type="ECO:0000313" key="1">
    <source>
        <dbReference type="Ensembl" id="ENSNBRP00000016567.1"/>
    </source>
</evidence>
<dbReference type="Ensembl" id="ENSNBRT00000017015.1">
    <property type="protein sequence ID" value="ENSNBRP00000016567.1"/>
    <property type="gene ID" value="ENSNBRG00000012808.1"/>
</dbReference>
<proteinExistence type="predicted"/>
<dbReference type="STRING" id="32507.ENSNBRP00000016567"/>
<dbReference type="AlphaFoldDB" id="A0A3Q4HHQ5"/>
<accession>A0A3Q4HHQ5</accession>
<sequence>IRLLHILNTAQKNHDPLLIISMDSNKTFDRIEPNFLFRAMEAMAFGEKFTRYVRTLFNAPRANIITNDVRCKVLPL</sequence>
<name>A0A3Q4HHQ5_NEOBR</name>
<keyword evidence="2" id="KW-1185">Reference proteome</keyword>